<protein>
    <submittedName>
        <fullName evidence="2">Uncharacterized protein</fullName>
    </submittedName>
</protein>
<dbReference type="EMBL" id="CP003346">
    <property type="protein sequence ID" value="AGA77881.1"/>
    <property type="molecule type" value="Genomic_DNA"/>
</dbReference>
<gene>
    <name evidence="2" type="ordered locus">Echvi_1616</name>
</gene>
<keyword evidence="1" id="KW-0472">Membrane</keyword>
<evidence type="ECO:0000313" key="2">
    <source>
        <dbReference type="EMBL" id="AGA77881.1"/>
    </source>
</evidence>
<reference evidence="3" key="1">
    <citation type="submission" date="2012-02" db="EMBL/GenBank/DDBJ databases">
        <title>The complete genome of Echinicola vietnamensis DSM 17526.</title>
        <authorList>
            <person name="Lucas S."/>
            <person name="Copeland A."/>
            <person name="Lapidus A."/>
            <person name="Glavina del Rio T."/>
            <person name="Dalin E."/>
            <person name="Tice H."/>
            <person name="Bruce D."/>
            <person name="Goodwin L."/>
            <person name="Pitluck S."/>
            <person name="Peters L."/>
            <person name="Ovchinnikova G."/>
            <person name="Teshima H."/>
            <person name="Kyrpides N."/>
            <person name="Mavromatis K."/>
            <person name="Ivanova N."/>
            <person name="Brettin T."/>
            <person name="Detter J.C."/>
            <person name="Han C."/>
            <person name="Larimer F."/>
            <person name="Land M."/>
            <person name="Hauser L."/>
            <person name="Markowitz V."/>
            <person name="Cheng J.-F."/>
            <person name="Hugenholtz P."/>
            <person name="Woyke T."/>
            <person name="Wu D."/>
            <person name="Brambilla E."/>
            <person name="Klenk H.-P."/>
            <person name="Eisen J.A."/>
        </authorList>
    </citation>
    <scope>NUCLEOTIDE SEQUENCE [LARGE SCALE GENOMIC DNA]</scope>
    <source>
        <strain evidence="3">DSM 17526 / LMG 23754 / KMM 6221</strain>
    </source>
</reference>
<dbReference type="Proteomes" id="UP000010796">
    <property type="component" value="Chromosome"/>
</dbReference>
<feature type="transmembrane region" description="Helical" evidence="1">
    <location>
        <begin position="34"/>
        <end position="52"/>
    </location>
</feature>
<evidence type="ECO:0000313" key="3">
    <source>
        <dbReference type="Proteomes" id="UP000010796"/>
    </source>
</evidence>
<dbReference type="HOGENOM" id="CLU_193821_0_0_10"/>
<keyword evidence="1" id="KW-1133">Transmembrane helix</keyword>
<feature type="transmembrane region" description="Helical" evidence="1">
    <location>
        <begin position="7"/>
        <end position="28"/>
    </location>
</feature>
<proteinExistence type="predicted"/>
<sequence>MKTIVKIISFIALGLNLIPAFLVFQGIISSDQCKTLMFIGTVLWFITAPMWMNKKSEEASS</sequence>
<evidence type="ECO:0000256" key="1">
    <source>
        <dbReference type="SAM" id="Phobius"/>
    </source>
</evidence>
<dbReference type="OrthoDB" id="9814988at2"/>
<dbReference type="STRING" id="926556.Echvi_1616"/>
<name>L0FYP1_ECHVK</name>
<dbReference type="AlphaFoldDB" id="L0FYP1"/>
<accession>L0FYP1</accession>
<organism evidence="2 3">
    <name type="scientific">Echinicola vietnamensis (strain DSM 17526 / LMG 23754 / KMM 6221)</name>
    <dbReference type="NCBI Taxonomy" id="926556"/>
    <lineage>
        <taxon>Bacteria</taxon>
        <taxon>Pseudomonadati</taxon>
        <taxon>Bacteroidota</taxon>
        <taxon>Cytophagia</taxon>
        <taxon>Cytophagales</taxon>
        <taxon>Cyclobacteriaceae</taxon>
        <taxon>Echinicola</taxon>
    </lineage>
</organism>
<dbReference type="eggNOG" id="ENOG5033FRH">
    <property type="taxonomic scope" value="Bacteria"/>
</dbReference>
<keyword evidence="1" id="KW-0812">Transmembrane</keyword>
<keyword evidence="3" id="KW-1185">Reference proteome</keyword>
<dbReference type="RefSeq" id="WP_015265444.1">
    <property type="nucleotide sequence ID" value="NC_019904.1"/>
</dbReference>
<dbReference type="KEGG" id="evi:Echvi_1616"/>